<evidence type="ECO:0000259" key="3">
    <source>
        <dbReference type="Pfam" id="PF23150"/>
    </source>
</evidence>
<feature type="domain" description="CFAP61 dimerisation" evidence="3">
    <location>
        <begin position="1388"/>
        <end position="1504"/>
    </location>
</feature>
<organism evidence="4 5">
    <name type="scientific">Perkinsus olseni</name>
    <name type="common">Perkinsus atlanticus</name>
    <dbReference type="NCBI Taxonomy" id="32597"/>
    <lineage>
        <taxon>Eukaryota</taxon>
        <taxon>Sar</taxon>
        <taxon>Alveolata</taxon>
        <taxon>Perkinsozoa</taxon>
        <taxon>Perkinsea</taxon>
        <taxon>Perkinsida</taxon>
        <taxon>Perkinsidae</taxon>
        <taxon>Perkinsus</taxon>
    </lineage>
</organism>
<evidence type="ECO:0000313" key="4">
    <source>
        <dbReference type="EMBL" id="KAF4699608.1"/>
    </source>
</evidence>
<name>A0A7J6PU67_PEROL</name>
<evidence type="ECO:0000313" key="5">
    <source>
        <dbReference type="Proteomes" id="UP000553632"/>
    </source>
</evidence>
<feature type="compositionally biased region" description="Polar residues" evidence="1">
    <location>
        <begin position="439"/>
        <end position="456"/>
    </location>
</feature>
<dbReference type="EMBL" id="JABANO010037784">
    <property type="protein sequence ID" value="KAF4699608.1"/>
    <property type="molecule type" value="Genomic_DNA"/>
</dbReference>
<dbReference type="Proteomes" id="UP000553632">
    <property type="component" value="Unassembled WGS sequence"/>
</dbReference>
<evidence type="ECO:0008006" key="6">
    <source>
        <dbReference type="Google" id="ProtNLM"/>
    </source>
</evidence>
<protein>
    <recommendedName>
        <fullName evidence="6">Cilia- and flagella-associated protein 61 N-terminal domain-containing protein</fullName>
    </recommendedName>
</protein>
<dbReference type="OMA" id="PMESKCH"/>
<feature type="region of interest" description="Disordered" evidence="1">
    <location>
        <begin position="828"/>
        <end position="847"/>
    </location>
</feature>
<feature type="region of interest" description="Disordered" evidence="1">
    <location>
        <begin position="1361"/>
        <end position="1385"/>
    </location>
</feature>
<reference evidence="4 5" key="1">
    <citation type="submission" date="2020-04" db="EMBL/GenBank/DDBJ databases">
        <title>Perkinsus olseni comparative genomics.</title>
        <authorList>
            <person name="Bogema D.R."/>
        </authorList>
    </citation>
    <scope>NUCLEOTIDE SEQUENCE [LARGE SCALE GENOMIC DNA]</scope>
    <source>
        <strain evidence="4 5">ATCC PRA-207</strain>
    </source>
</reference>
<dbReference type="InterPro" id="IPR056299">
    <property type="entry name" value="CFAP61_dimer"/>
</dbReference>
<evidence type="ECO:0000256" key="1">
    <source>
        <dbReference type="SAM" id="MobiDB-lite"/>
    </source>
</evidence>
<dbReference type="Pfam" id="PF23150">
    <property type="entry name" value="CFAP61_dimer"/>
    <property type="match status" value="1"/>
</dbReference>
<feature type="non-terminal residue" evidence="4">
    <location>
        <position position="1581"/>
    </location>
</feature>
<accession>A0A7J6PU67</accession>
<dbReference type="InterPro" id="IPR038884">
    <property type="entry name" value="CFAP61"/>
</dbReference>
<feature type="domain" description="Cilia- and flagella-associated protein 61 N-terminal" evidence="2">
    <location>
        <begin position="3"/>
        <end position="268"/>
    </location>
</feature>
<dbReference type="PANTHER" id="PTHR21178">
    <property type="entry name" value="CILIA- AND FLAGELLA-ASSOCIATED PROTEIN 61"/>
    <property type="match status" value="1"/>
</dbReference>
<comment type="caution">
    <text evidence="4">The sequence shown here is derived from an EMBL/GenBank/DDBJ whole genome shotgun (WGS) entry which is preliminary data.</text>
</comment>
<dbReference type="InterPro" id="IPR036188">
    <property type="entry name" value="FAD/NAD-bd_sf"/>
</dbReference>
<gene>
    <name evidence="4" type="ORF">FOZ63_019522</name>
</gene>
<keyword evidence="5" id="KW-1185">Reference proteome</keyword>
<proteinExistence type="predicted"/>
<sequence>SISIVVEDENLSIVGFAVLDNYPAILEGKSEVASDGRGLTVQQEPASTIENDAEPSLVYHQWSLITETHRIYQYNSLWFKCFISHSGKESRVLRQSCQWILAAYPEINHLLLYVGKDLAIETLTFGLRPFLGLFEEIQGPAEEGIFSSSHECSIYHCPRERAFPPLIIRPATVEDHDDLVGVFDAQSDVVTDTYGEFFLAELIAAQDESHKSLVAQPRDSSGKAVGLMCVTTEVDVCPRLSVSKDPLFTQVNVLVKCFHLEDYDFLLKPKHAFADIARASISGPCNEGTRRSSPGFGPGTERCVGDRLQFTLELLDLDVVREALVADSPRDESAAEVEVAKFISAAVSALEDATVGDESDGADRILTSAELQETLEGLFNQQLCSSSSSCPMEELTSTIDAFLAIDEQQRRDIGNALLAARTILHTKPMQHTMAEHGDQQNSENSEENQGIISSGSGKRRVTLDQISAALAENGLEVDLTVMAMVLTFWGGLPSPQDELTLEALDGAIMNLCDIAELPLIDDSSTVVQRKSEAFKIALPPSHDLWLADIPQSAKDVFCITMFCLDAQYQRQSADFLVPAFSMSTNIAAVLRFPDKDYCILTQPHDTPQSNFLSSMFTQVPPKIATTFHHVLYLAHRDSVYARLSGSPVLMEAHNPHWEVVVLPHSSGQACLDWSRLEPVASTIVKRDRESIQERYDRDEITVVVVLLDGKAAAILGVEMVTDADREADPIDTLRYCYDIDQYLTPAVYKTPNCCCRLTHWSVSPLLRGQTRRILHMANTALGTRLMCIATNNNGIGCGQSLTSSTALPGRCGILDEFIHVAPRRLPGLTTIKRTPPPSATFAQMDESDGPTARWEHREWIESEGGRQERLLRDQATRISYLEGTLQQGHEECESVKILTKSMILDDKCTVNARIVVVGSSDAGLAALAALISMPNLHFTSLTLLAPGGISYFLDDELETLSHHEASLSRLFKSQASDAGHPASLWQVRRLTATTGAFSPRELRRLMMDSRVRILDTRMISFDRTAKTVSVVASTEDGSQAEAAGKLIEIPYDHLVLTTGLQDHALHSLSIRSMGVADLPLGYRHVNGCLSSADSSCDKVLGDGSILLKSLMWNPLSYVVIYGRALDSYCAIQGLLGRLVPPEKIVLVLPPRRSRETIPDEDEVLPVDAFAEGDPVEGKIHGVLMSIGVRVHSNLTLTGVDLDSRQRLCAVKLSGLAGEEDKSEEPQGPRGTPVRGILEKVCKEINPDGPIQYKITCRVLITADGHSVDPRIFSAIYANQLVYDGRLIVDHFFRTTDESIFAAGTLCEFSRRYVKVPANGGKVTRFHQSLRQDGYNGREVGTRLAEAIVQCLDPERSAAEASGEISFDEAENDVDPQSSAGQSDSSLLPAFSRPHVSSGLLPGLLHYYKLATPSVEAYLKSPSDTIVTDGLNVASGTGHFCKIKVDKLGKISEFTYLGGEPLELQNLCGLLGMPVAYLNDMSKKCADGQVKAIIEYLEDNWAKALFHDRFTDLTAALCGSEKQEVLDVIKEALENDSGSTVRDKGVTDDLISQLEERFPPSWKESLKGRLEEFLRSNGDHLP</sequence>
<feature type="region of interest" description="Disordered" evidence="1">
    <location>
        <begin position="432"/>
        <end position="456"/>
    </location>
</feature>
<dbReference type="InterPro" id="IPR032151">
    <property type="entry name" value="CFAP61_N"/>
</dbReference>
<dbReference type="SUPFAM" id="SSF51905">
    <property type="entry name" value="FAD/NAD(P)-binding domain"/>
    <property type="match status" value="2"/>
</dbReference>
<feature type="compositionally biased region" description="Polar residues" evidence="1">
    <location>
        <begin position="1374"/>
        <end position="1385"/>
    </location>
</feature>
<evidence type="ECO:0000259" key="2">
    <source>
        <dbReference type="Pfam" id="PF16092"/>
    </source>
</evidence>
<dbReference type="PANTHER" id="PTHR21178:SF8">
    <property type="entry name" value="CILIA- AND FLAGELLA-ASSOCIATED PROTEIN 61"/>
    <property type="match status" value="1"/>
</dbReference>
<dbReference type="Pfam" id="PF16092">
    <property type="entry name" value="CFAP61_N"/>
    <property type="match status" value="1"/>
</dbReference>